<evidence type="ECO:0000259" key="1">
    <source>
        <dbReference type="Pfam" id="PF13439"/>
    </source>
</evidence>
<sequence>VTLFAPEAPVGMSHGVQLRAIPRERGRVRRLVLGNLRLLRKLLVHNADVYHFHDPELLPLGVLLRLARRRVVYDAHEHVRFSIGSRDYLPRAVRRIFARSAWLFEQFVSRLGAHVIAATPTIASQFPTGRCTVVGNYPNLVEFEDALSDSIHRNTTTGVYIGG</sequence>
<feature type="non-terminal residue" evidence="2">
    <location>
        <position position="163"/>
    </location>
</feature>
<reference evidence="2" key="1">
    <citation type="submission" date="2018-05" db="EMBL/GenBank/DDBJ databases">
        <authorList>
            <person name="Lanie J.A."/>
            <person name="Ng W.-L."/>
            <person name="Kazmierczak K.M."/>
            <person name="Andrzejewski T.M."/>
            <person name="Davidsen T.M."/>
            <person name="Wayne K.J."/>
            <person name="Tettelin H."/>
            <person name="Glass J.I."/>
            <person name="Rusch D."/>
            <person name="Podicherti R."/>
            <person name="Tsui H.-C.T."/>
            <person name="Winkler M.E."/>
        </authorList>
    </citation>
    <scope>NUCLEOTIDE SEQUENCE</scope>
</reference>
<dbReference type="Pfam" id="PF13439">
    <property type="entry name" value="Glyco_transf_4"/>
    <property type="match status" value="1"/>
</dbReference>
<evidence type="ECO:0000313" key="2">
    <source>
        <dbReference type="EMBL" id="SVE46929.1"/>
    </source>
</evidence>
<dbReference type="InterPro" id="IPR028098">
    <property type="entry name" value="Glyco_trans_4-like_N"/>
</dbReference>
<gene>
    <name evidence="2" type="ORF">METZ01_LOCUS499783</name>
</gene>
<feature type="domain" description="Glycosyltransferase subfamily 4-like N-terminal" evidence="1">
    <location>
        <begin position="1"/>
        <end position="126"/>
    </location>
</feature>
<accession>A0A383DRJ5</accession>
<proteinExistence type="predicted"/>
<dbReference type="SUPFAM" id="SSF53756">
    <property type="entry name" value="UDP-Glycosyltransferase/glycogen phosphorylase"/>
    <property type="match status" value="1"/>
</dbReference>
<organism evidence="2">
    <name type="scientific">marine metagenome</name>
    <dbReference type="NCBI Taxonomy" id="408172"/>
    <lineage>
        <taxon>unclassified sequences</taxon>
        <taxon>metagenomes</taxon>
        <taxon>ecological metagenomes</taxon>
    </lineage>
</organism>
<feature type="non-terminal residue" evidence="2">
    <location>
        <position position="1"/>
    </location>
</feature>
<protein>
    <recommendedName>
        <fullName evidence="1">Glycosyltransferase subfamily 4-like N-terminal domain-containing protein</fullName>
    </recommendedName>
</protein>
<dbReference type="EMBL" id="UINC01219462">
    <property type="protein sequence ID" value="SVE46929.1"/>
    <property type="molecule type" value="Genomic_DNA"/>
</dbReference>
<name>A0A383DRJ5_9ZZZZ</name>
<dbReference type="Gene3D" id="3.40.50.2000">
    <property type="entry name" value="Glycogen Phosphorylase B"/>
    <property type="match status" value="1"/>
</dbReference>
<dbReference type="AlphaFoldDB" id="A0A383DRJ5"/>